<dbReference type="PANTHER" id="PTHR23208:SF36">
    <property type="entry name" value="LYSOZYME-RELATED"/>
    <property type="match status" value="1"/>
</dbReference>
<dbReference type="STRING" id="2018661.A0A2A2KPG5"/>
<dbReference type="GO" id="GO:0045087">
    <property type="term" value="P:innate immune response"/>
    <property type="evidence" value="ECO:0007669"/>
    <property type="project" value="TreeGrafter"/>
</dbReference>
<reference evidence="1 2" key="1">
    <citation type="journal article" date="2017" name="Curr. Biol.">
        <title>Genome architecture and evolution of a unichromosomal asexual nematode.</title>
        <authorList>
            <person name="Fradin H."/>
            <person name="Zegar C."/>
            <person name="Gutwein M."/>
            <person name="Lucas J."/>
            <person name="Kovtun M."/>
            <person name="Corcoran D."/>
            <person name="Baugh L.R."/>
            <person name="Kiontke K."/>
            <person name="Gunsalus K."/>
            <person name="Fitch D.H."/>
            <person name="Piano F."/>
        </authorList>
    </citation>
    <scope>NUCLEOTIDE SEQUENCE [LARGE SCALE GENOMIC DNA]</scope>
    <source>
        <strain evidence="1">PF1309</strain>
    </source>
</reference>
<gene>
    <name evidence="1" type="ORF">WR25_02903</name>
</gene>
<dbReference type="PANTHER" id="PTHR23208">
    <property type="entry name" value="LYSOZYME PROTEIN"/>
    <property type="match status" value="1"/>
</dbReference>
<accession>A0A2A2KPG5</accession>
<dbReference type="InterPro" id="IPR051595">
    <property type="entry name" value="GH25_Enzymes"/>
</dbReference>
<name>A0A2A2KPG5_9BILA</name>
<keyword evidence="2" id="KW-1185">Reference proteome</keyword>
<proteinExistence type="predicted"/>
<protein>
    <recommendedName>
        <fullName evidence="3">GH18 domain-containing protein</fullName>
    </recommendedName>
</protein>
<evidence type="ECO:0008006" key="3">
    <source>
        <dbReference type="Google" id="ProtNLM"/>
    </source>
</evidence>
<dbReference type="OrthoDB" id="2251794at2759"/>
<sequence>MITKRKGKGDLSNTEAAVILKTTAGRTMLRSSIILALALAVSAKTGFDAGWTDVDGYVFPCLSSGCAAPANQVEAVINKLKSTGAKVNYVWLDIEIYHWPADHTHNRNFITAMVNEIESIVGLDWKPYPHLPLWWANYNGEQGFERYQEFGGWAKPTIHQYKGTTAGPCSVSMDLNYKA</sequence>
<dbReference type="Gene3D" id="3.20.20.80">
    <property type="entry name" value="Glycosidases"/>
    <property type="match status" value="1"/>
</dbReference>
<dbReference type="AlphaFoldDB" id="A0A2A2KPG5"/>
<evidence type="ECO:0000313" key="1">
    <source>
        <dbReference type="EMBL" id="PAV75713.1"/>
    </source>
</evidence>
<organism evidence="1 2">
    <name type="scientific">Diploscapter pachys</name>
    <dbReference type="NCBI Taxonomy" id="2018661"/>
    <lineage>
        <taxon>Eukaryota</taxon>
        <taxon>Metazoa</taxon>
        <taxon>Ecdysozoa</taxon>
        <taxon>Nematoda</taxon>
        <taxon>Chromadorea</taxon>
        <taxon>Rhabditida</taxon>
        <taxon>Rhabditina</taxon>
        <taxon>Rhabditomorpha</taxon>
        <taxon>Rhabditoidea</taxon>
        <taxon>Rhabditidae</taxon>
        <taxon>Diploscapter</taxon>
    </lineage>
</organism>
<comment type="caution">
    <text evidence="1">The sequence shown here is derived from an EMBL/GenBank/DDBJ whole genome shotgun (WGS) entry which is preliminary data.</text>
</comment>
<evidence type="ECO:0000313" key="2">
    <source>
        <dbReference type="Proteomes" id="UP000218231"/>
    </source>
</evidence>
<dbReference type="GO" id="GO:0007165">
    <property type="term" value="P:signal transduction"/>
    <property type="evidence" value="ECO:0007669"/>
    <property type="project" value="TreeGrafter"/>
</dbReference>
<dbReference type="Proteomes" id="UP000218231">
    <property type="component" value="Unassembled WGS sequence"/>
</dbReference>
<dbReference type="SUPFAM" id="SSF51445">
    <property type="entry name" value="(Trans)glycosidases"/>
    <property type="match status" value="1"/>
</dbReference>
<dbReference type="InterPro" id="IPR017853">
    <property type="entry name" value="GH"/>
</dbReference>
<dbReference type="EMBL" id="LIAE01008041">
    <property type="protein sequence ID" value="PAV75713.1"/>
    <property type="molecule type" value="Genomic_DNA"/>
</dbReference>